<feature type="domain" description="C2H2-type" evidence="10">
    <location>
        <begin position="736"/>
        <end position="763"/>
    </location>
</feature>
<dbReference type="FunFam" id="3.30.160.60:FF:000870">
    <property type="entry name" value="zinc finger protein 197 isoform X1"/>
    <property type="match status" value="1"/>
</dbReference>
<organism evidence="11">
    <name type="scientific">Scylla olivacea</name>
    <name type="common">Orange mud crab</name>
    <name type="synonym">Cancer olivacea</name>
    <dbReference type="NCBI Taxonomy" id="85551"/>
    <lineage>
        <taxon>Eukaryota</taxon>
        <taxon>Metazoa</taxon>
        <taxon>Ecdysozoa</taxon>
        <taxon>Arthropoda</taxon>
        <taxon>Crustacea</taxon>
        <taxon>Multicrustacea</taxon>
        <taxon>Malacostraca</taxon>
        <taxon>Eumalacostraca</taxon>
        <taxon>Eucarida</taxon>
        <taxon>Decapoda</taxon>
        <taxon>Pleocyemata</taxon>
        <taxon>Brachyura</taxon>
        <taxon>Eubrachyura</taxon>
        <taxon>Portunoidea</taxon>
        <taxon>Portunidae</taxon>
        <taxon>Portuninae</taxon>
        <taxon>Scylla</taxon>
    </lineage>
</organism>
<sequence length="996" mass="112861">MASEEKILQVGEAQETPQAITITIVDPSTLGSTSLDPSLVASVEAQGGADPGSIVMVSGGGDSKGILQTVTETHMGTEELPIISNISNPEEEDEEEEETIVHETKLSESFDGGGDEGELGESFEEAEEAVGPHCLVCNIDLTSNDVDDQVPVFKTQTSTTQRRVAVFLSGLIGQKLTSRKAHSDILCRRCFSLLDRVDSLEVEIRETKEEIVNKYQETVSSYGGRARRRKPATAKNPDYVFPKVEPEDEADQLLDMELDGNFEPQVEDLMDEDPSLQDDDWEPKFKRPRIKKESTSISETNDPPKRKRGRPRKDLSKSKAEAVSPREGGGADDASPASDRPACPVCTATFSFNSQMRRHVRYEHPEFDTSELDSAARASVTQRRLEEIHMEVEEDVNPEDDMAQTMDLRCSWCDLDFEDKELYDDHLEEHGAQAFQQYLAKLDQSAASRDGGLDGRETGMAATGKGEGQNTKCRLCEHACSSELKMEQHVDKCHDGLPRVCSLCGEQCSDKASLHTHLVHHFSGMIECPICPIRFSIRNHLLAHLQYYHASGYAIVCGNCNTEFTNYEKFEAHQAHEHGLGAKRTCEMCEKELFAVDFEEHLAEHEAQVDWKESRTHACNLCQASFMFISHLYHHKYQDHAGAFTFKCSECERRFRTGRMLSSHKWGHRYGTHQCPVCRLKYRQVDQLKRHLLTVHPEIEGYSCKFCSTMLKNYSTYVAHLKFKHPKEAGYDKRPVRCRLCGESFAHKVQWKYHMRNHTRSLQTCGICGISIKNLEIHMNLHTREKKYECSECGAVYHNKASFHFHVKRVHMGEEVRKHMCDTCEKGFLTPADLRIHMSRVHRGERNYWCAICKKGYKSKVSLTYHQRLHTGERPHLCTLCGRSFRVPSYLKRHVEHDHRAQYTGVYFKQGRPKSQEDRSRPRRHYQQQSAAQQQDKEVAIAAVGETSAAIPEVVQITVPMEMGGEVISAVGTVQDMGMGAVELEQDGVVYVVYEN</sequence>
<feature type="domain" description="C2H2-type" evidence="10">
    <location>
        <begin position="646"/>
        <end position="668"/>
    </location>
</feature>
<feature type="domain" description="C2H2-type" evidence="10">
    <location>
        <begin position="788"/>
        <end position="816"/>
    </location>
</feature>
<evidence type="ECO:0000256" key="1">
    <source>
        <dbReference type="ARBA" id="ARBA00004123"/>
    </source>
</evidence>
<dbReference type="SMART" id="SM00355">
    <property type="entry name" value="ZnF_C2H2"/>
    <property type="match status" value="17"/>
</dbReference>
<dbReference type="PROSITE" id="PS00028">
    <property type="entry name" value="ZINC_FINGER_C2H2_1"/>
    <property type="match status" value="14"/>
</dbReference>
<dbReference type="PANTHER" id="PTHR24379">
    <property type="entry name" value="KRAB AND ZINC FINGER DOMAIN-CONTAINING"/>
    <property type="match status" value="1"/>
</dbReference>
<accession>A0A0P4WBU6</accession>
<evidence type="ECO:0000256" key="9">
    <source>
        <dbReference type="SAM" id="MobiDB-lite"/>
    </source>
</evidence>
<evidence type="ECO:0000313" key="11">
    <source>
        <dbReference type="EMBL" id="JAI63030.1"/>
    </source>
</evidence>
<feature type="domain" description="C2H2-type" evidence="10">
    <location>
        <begin position="876"/>
        <end position="904"/>
    </location>
</feature>
<comment type="subcellular location">
    <subcellularLocation>
        <location evidence="1">Nucleus</location>
    </subcellularLocation>
</comment>
<feature type="domain" description="C2H2-type" evidence="10">
    <location>
        <begin position="848"/>
        <end position="875"/>
    </location>
</feature>
<dbReference type="EMBL" id="GDRN01075602">
    <property type="protein sequence ID" value="JAI63030.1"/>
    <property type="molecule type" value="Transcribed_RNA"/>
</dbReference>
<feature type="coiled-coil region" evidence="8">
    <location>
        <begin position="190"/>
        <end position="217"/>
    </location>
</feature>
<evidence type="ECO:0000256" key="8">
    <source>
        <dbReference type="SAM" id="Coils"/>
    </source>
</evidence>
<feature type="region of interest" description="Disordered" evidence="9">
    <location>
        <begin position="220"/>
        <end position="245"/>
    </location>
</feature>
<dbReference type="PROSITE" id="PS50157">
    <property type="entry name" value="ZINC_FINGER_C2H2_2"/>
    <property type="match status" value="7"/>
</dbReference>
<keyword evidence="2" id="KW-0479">Metal-binding</keyword>
<dbReference type="Pfam" id="PF00096">
    <property type="entry name" value="zf-C2H2"/>
    <property type="match status" value="4"/>
</dbReference>
<evidence type="ECO:0000256" key="5">
    <source>
        <dbReference type="ARBA" id="ARBA00022833"/>
    </source>
</evidence>
<keyword evidence="3" id="KW-0677">Repeat</keyword>
<dbReference type="FunFam" id="3.30.160.60:FF:000100">
    <property type="entry name" value="Zinc finger 45-like"/>
    <property type="match status" value="1"/>
</dbReference>
<evidence type="ECO:0000256" key="7">
    <source>
        <dbReference type="PROSITE-ProRule" id="PRU00042"/>
    </source>
</evidence>
<keyword evidence="4 7" id="KW-0863">Zinc-finger</keyword>
<dbReference type="InterPro" id="IPR036236">
    <property type="entry name" value="Znf_C2H2_sf"/>
</dbReference>
<dbReference type="Gene3D" id="3.30.160.60">
    <property type="entry name" value="Classic Zinc Finger"/>
    <property type="match status" value="8"/>
</dbReference>
<dbReference type="PANTHER" id="PTHR24379:SF121">
    <property type="entry name" value="C2H2-TYPE DOMAIN-CONTAINING PROTEIN"/>
    <property type="match status" value="1"/>
</dbReference>
<evidence type="ECO:0000256" key="3">
    <source>
        <dbReference type="ARBA" id="ARBA00022737"/>
    </source>
</evidence>
<feature type="region of interest" description="Disordered" evidence="9">
    <location>
        <begin position="910"/>
        <end position="935"/>
    </location>
</feature>
<evidence type="ECO:0000256" key="4">
    <source>
        <dbReference type="ARBA" id="ARBA00022771"/>
    </source>
</evidence>
<dbReference type="GO" id="GO:0005634">
    <property type="term" value="C:nucleus"/>
    <property type="evidence" value="ECO:0007669"/>
    <property type="project" value="UniProtKB-SubCell"/>
</dbReference>
<dbReference type="GO" id="GO:0008270">
    <property type="term" value="F:zinc ion binding"/>
    <property type="evidence" value="ECO:0007669"/>
    <property type="project" value="UniProtKB-KW"/>
</dbReference>
<name>A0A0P4WBU6_SCYOL</name>
<evidence type="ECO:0000259" key="10">
    <source>
        <dbReference type="PROSITE" id="PS50157"/>
    </source>
</evidence>
<reference evidence="11" key="1">
    <citation type="submission" date="2015-09" db="EMBL/GenBank/DDBJ databases">
        <title>Scylla olivacea transcriptome.</title>
        <authorList>
            <person name="Ikhwanuddin M."/>
        </authorList>
    </citation>
    <scope>NUCLEOTIDE SEQUENCE</scope>
</reference>
<feature type="compositionally biased region" description="Acidic residues" evidence="9">
    <location>
        <begin position="271"/>
        <end position="281"/>
    </location>
</feature>
<dbReference type="InterPro" id="IPR013087">
    <property type="entry name" value="Znf_C2H2_type"/>
</dbReference>
<feature type="region of interest" description="Disordered" evidence="9">
    <location>
        <begin position="271"/>
        <end position="340"/>
    </location>
</feature>
<dbReference type="AlphaFoldDB" id="A0A0P4WBU6"/>
<evidence type="ECO:0000256" key="6">
    <source>
        <dbReference type="ARBA" id="ARBA00023242"/>
    </source>
</evidence>
<feature type="domain" description="C2H2-type" evidence="10">
    <location>
        <begin position="819"/>
        <end position="847"/>
    </location>
</feature>
<proteinExistence type="predicted"/>
<dbReference type="SUPFAM" id="SSF57667">
    <property type="entry name" value="beta-beta-alpha zinc fingers"/>
    <property type="match status" value="6"/>
</dbReference>
<feature type="region of interest" description="Disordered" evidence="9">
    <location>
        <begin position="449"/>
        <end position="468"/>
    </location>
</feature>
<evidence type="ECO:0000256" key="2">
    <source>
        <dbReference type="ARBA" id="ARBA00022723"/>
    </source>
</evidence>
<keyword evidence="5" id="KW-0862">Zinc</keyword>
<protein>
    <recommendedName>
        <fullName evidence="10">C2H2-type domain-containing protein</fullName>
    </recommendedName>
</protein>
<keyword evidence="8" id="KW-0175">Coiled coil</keyword>
<keyword evidence="6" id="KW-0539">Nucleus</keyword>
<feature type="domain" description="C2H2-type" evidence="10">
    <location>
        <begin position="617"/>
        <end position="645"/>
    </location>
</feature>